<dbReference type="Pfam" id="PF01418">
    <property type="entry name" value="HTH_6"/>
    <property type="match status" value="1"/>
</dbReference>
<reference evidence="6 7" key="1">
    <citation type="submission" date="2016-10" db="EMBL/GenBank/DDBJ databases">
        <authorList>
            <person name="de Groot N.N."/>
        </authorList>
    </citation>
    <scope>NUCLEOTIDE SEQUENCE [LARGE SCALE GENOMIC DNA]</scope>
    <source>
        <strain evidence="6 7">CGMCC 1.10228</strain>
    </source>
</reference>
<dbReference type="STRING" id="861298.SAMN04488136_13633"/>
<sequence length="294" mass="33161">MKDHLDLTTYRHLAEQLKPFTESEAALNAFIINHFGELSYYGIIDLAQKAQVSKATIGRYLNKLGYTGFTAFKSALKNELSNHNMVAPIEASRAKTTLADSDTPTEALRYIGKVKQLIEQFACELNIEELDKLAQLMADKKRTVYVVGPASSRALALHFSTLLKYSRSKVVLLPLDKGELPKSLLGVDAQDVLIAFSYYRFNPLVLDITKFFNSKQAHVTVVTNTHSNPYSVYSDVQYVLPSDVDSIFHSRTIGFLFVELLLFLVQRASGNDDNFEELEQLFKFFGTFSSLEFK</sequence>
<dbReference type="CDD" id="cd05013">
    <property type="entry name" value="SIS_RpiR"/>
    <property type="match status" value="1"/>
</dbReference>
<evidence type="ECO:0000256" key="3">
    <source>
        <dbReference type="ARBA" id="ARBA00023163"/>
    </source>
</evidence>
<evidence type="ECO:0000256" key="2">
    <source>
        <dbReference type="ARBA" id="ARBA00023125"/>
    </source>
</evidence>
<dbReference type="Proteomes" id="UP000198854">
    <property type="component" value="Unassembled WGS sequence"/>
</dbReference>
<name>A0A1G8GEJ9_9VIBR</name>
<dbReference type="InterPro" id="IPR001347">
    <property type="entry name" value="SIS_dom"/>
</dbReference>
<feature type="domain" description="HTH rpiR-type" evidence="4">
    <location>
        <begin position="7"/>
        <end position="83"/>
    </location>
</feature>
<dbReference type="PANTHER" id="PTHR30514:SF18">
    <property type="entry name" value="RPIR-FAMILY TRANSCRIPTIONAL REGULATOR"/>
    <property type="match status" value="1"/>
</dbReference>
<dbReference type="InterPro" id="IPR009057">
    <property type="entry name" value="Homeodomain-like_sf"/>
</dbReference>
<dbReference type="SUPFAM" id="SSF53697">
    <property type="entry name" value="SIS domain"/>
    <property type="match status" value="1"/>
</dbReference>
<evidence type="ECO:0000313" key="6">
    <source>
        <dbReference type="EMBL" id="SDH92727.1"/>
    </source>
</evidence>
<dbReference type="SUPFAM" id="SSF46689">
    <property type="entry name" value="Homeodomain-like"/>
    <property type="match status" value="1"/>
</dbReference>
<evidence type="ECO:0000259" key="5">
    <source>
        <dbReference type="PROSITE" id="PS51464"/>
    </source>
</evidence>
<dbReference type="Gene3D" id="1.10.10.10">
    <property type="entry name" value="Winged helix-like DNA-binding domain superfamily/Winged helix DNA-binding domain"/>
    <property type="match status" value="1"/>
</dbReference>
<evidence type="ECO:0000256" key="1">
    <source>
        <dbReference type="ARBA" id="ARBA00023015"/>
    </source>
</evidence>
<keyword evidence="3" id="KW-0804">Transcription</keyword>
<gene>
    <name evidence="6" type="ORF">SAMN04488136_13633</name>
</gene>
<keyword evidence="2" id="KW-0238">DNA-binding</keyword>
<dbReference type="GO" id="GO:0003700">
    <property type="term" value="F:DNA-binding transcription factor activity"/>
    <property type="evidence" value="ECO:0007669"/>
    <property type="project" value="InterPro"/>
</dbReference>
<evidence type="ECO:0000259" key="4">
    <source>
        <dbReference type="PROSITE" id="PS51071"/>
    </source>
</evidence>
<accession>A0A1G8GEJ9</accession>
<protein>
    <submittedName>
        <fullName evidence="6">Transcriptional regulator, RpiR family</fullName>
    </submittedName>
</protein>
<dbReference type="PROSITE" id="PS51071">
    <property type="entry name" value="HTH_RPIR"/>
    <property type="match status" value="1"/>
</dbReference>
<dbReference type="PANTHER" id="PTHR30514">
    <property type="entry name" value="GLUCOKINASE"/>
    <property type="match status" value="1"/>
</dbReference>
<dbReference type="PROSITE" id="PS51464">
    <property type="entry name" value="SIS"/>
    <property type="match status" value="1"/>
</dbReference>
<dbReference type="InterPro" id="IPR046348">
    <property type="entry name" value="SIS_dom_sf"/>
</dbReference>
<dbReference type="EMBL" id="FNDD01000036">
    <property type="protein sequence ID" value="SDH92727.1"/>
    <property type="molecule type" value="Genomic_DNA"/>
</dbReference>
<proteinExistence type="predicted"/>
<keyword evidence="7" id="KW-1185">Reference proteome</keyword>
<dbReference type="AlphaFoldDB" id="A0A1G8GEJ9"/>
<dbReference type="RefSeq" id="WP_093278993.1">
    <property type="nucleotide sequence ID" value="NZ_FNDD01000036.1"/>
</dbReference>
<dbReference type="GO" id="GO:1901135">
    <property type="term" value="P:carbohydrate derivative metabolic process"/>
    <property type="evidence" value="ECO:0007669"/>
    <property type="project" value="InterPro"/>
</dbReference>
<dbReference type="GO" id="GO:0097367">
    <property type="term" value="F:carbohydrate derivative binding"/>
    <property type="evidence" value="ECO:0007669"/>
    <property type="project" value="InterPro"/>
</dbReference>
<keyword evidence="1" id="KW-0805">Transcription regulation</keyword>
<evidence type="ECO:0000313" key="7">
    <source>
        <dbReference type="Proteomes" id="UP000198854"/>
    </source>
</evidence>
<dbReference type="InterPro" id="IPR036388">
    <property type="entry name" value="WH-like_DNA-bd_sf"/>
</dbReference>
<dbReference type="InterPro" id="IPR047640">
    <property type="entry name" value="RpiR-like"/>
</dbReference>
<organism evidence="6 7">
    <name type="scientific">Vibrio xiamenensis</name>
    <dbReference type="NCBI Taxonomy" id="861298"/>
    <lineage>
        <taxon>Bacteria</taxon>
        <taxon>Pseudomonadati</taxon>
        <taxon>Pseudomonadota</taxon>
        <taxon>Gammaproteobacteria</taxon>
        <taxon>Vibrionales</taxon>
        <taxon>Vibrionaceae</taxon>
        <taxon>Vibrio</taxon>
    </lineage>
</organism>
<dbReference type="InterPro" id="IPR000281">
    <property type="entry name" value="HTH_RpiR"/>
</dbReference>
<dbReference type="OrthoDB" id="6636144at2"/>
<dbReference type="Pfam" id="PF01380">
    <property type="entry name" value="SIS"/>
    <property type="match status" value="1"/>
</dbReference>
<dbReference type="InterPro" id="IPR035472">
    <property type="entry name" value="RpiR-like_SIS"/>
</dbReference>
<dbReference type="GO" id="GO:0003677">
    <property type="term" value="F:DNA binding"/>
    <property type="evidence" value="ECO:0007669"/>
    <property type="project" value="UniProtKB-KW"/>
</dbReference>
<feature type="domain" description="SIS" evidence="5">
    <location>
        <begin position="133"/>
        <end position="274"/>
    </location>
</feature>
<dbReference type="Gene3D" id="3.40.50.10490">
    <property type="entry name" value="Glucose-6-phosphate isomerase like protein, domain 1"/>
    <property type="match status" value="1"/>
</dbReference>